<dbReference type="Proteomes" id="UP001596395">
    <property type="component" value="Unassembled WGS sequence"/>
</dbReference>
<name>A0ABD5VID3_9EURY</name>
<evidence type="ECO:0000313" key="2">
    <source>
        <dbReference type="EMBL" id="MFC6955274.1"/>
    </source>
</evidence>
<feature type="transmembrane region" description="Helical" evidence="1">
    <location>
        <begin position="83"/>
        <end position="102"/>
    </location>
</feature>
<feature type="transmembrane region" description="Helical" evidence="1">
    <location>
        <begin position="52"/>
        <end position="71"/>
    </location>
</feature>
<protein>
    <submittedName>
        <fullName evidence="2">Uncharacterized protein</fullName>
    </submittedName>
</protein>
<feature type="transmembrane region" description="Helical" evidence="1">
    <location>
        <begin position="204"/>
        <end position="226"/>
    </location>
</feature>
<dbReference type="AlphaFoldDB" id="A0ABD5VID3"/>
<keyword evidence="3" id="KW-1185">Reference proteome</keyword>
<feature type="transmembrane region" description="Helical" evidence="1">
    <location>
        <begin position="175"/>
        <end position="198"/>
    </location>
</feature>
<keyword evidence="1" id="KW-1133">Transmembrane helix</keyword>
<dbReference type="RefSeq" id="WP_336352203.1">
    <property type="nucleotide sequence ID" value="NZ_JAZAQL010000005.1"/>
</dbReference>
<evidence type="ECO:0000313" key="3">
    <source>
        <dbReference type="Proteomes" id="UP001596395"/>
    </source>
</evidence>
<gene>
    <name evidence="2" type="ORF">ACFQGB_20620</name>
</gene>
<evidence type="ECO:0000256" key="1">
    <source>
        <dbReference type="SAM" id="Phobius"/>
    </source>
</evidence>
<dbReference type="InterPro" id="IPR055968">
    <property type="entry name" value="DUF7546"/>
</dbReference>
<organism evidence="2 3">
    <name type="scientific">Halorubellus litoreus</name>
    <dbReference type="NCBI Taxonomy" id="755308"/>
    <lineage>
        <taxon>Archaea</taxon>
        <taxon>Methanobacteriati</taxon>
        <taxon>Methanobacteriota</taxon>
        <taxon>Stenosarchaea group</taxon>
        <taxon>Halobacteria</taxon>
        <taxon>Halobacteriales</taxon>
        <taxon>Halorubellaceae</taxon>
        <taxon>Halorubellus</taxon>
    </lineage>
</organism>
<dbReference type="EMBL" id="JBHSXN010000005">
    <property type="protein sequence ID" value="MFC6955274.1"/>
    <property type="molecule type" value="Genomic_DNA"/>
</dbReference>
<proteinExistence type="predicted"/>
<keyword evidence="1" id="KW-0812">Transmembrane</keyword>
<accession>A0ABD5VID3</accession>
<feature type="transmembrane region" description="Helical" evidence="1">
    <location>
        <begin position="149"/>
        <end position="168"/>
    </location>
</feature>
<keyword evidence="1" id="KW-0472">Membrane</keyword>
<dbReference type="Pfam" id="PF24412">
    <property type="entry name" value="DUF7546"/>
    <property type="match status" value="1"/>
</dbReference>
<sequence>MTDTEASRSIAAVRRRATRPAALALAAVVLAELALLAGYLGLTGASATSVRYLLYPFVWINLGLWAVFAVDVPRTGSAVARRAALSVAGAYLATLAFAGGLVDVAVLGSGHSHGAGVDLAVFTALPPGWGPTVVLDAPSLTLTLVPYKVVGYVALAYLTYAAVVDTAASAASGALGLLSCASCSWPVFASLLAAALGGEAVANALYAYSMDLSTVAFVAAVVLLAWRPGTGGA</sequence>
<reference evidence="2 3" key="1">
    <citation type="journal article" date="2019" name="Int. J. Syst. Evol. Microbiol.">
        <title>The Global Catalogue of Microorganisms (GCM) 10K type strain sequencing project: providing services to taxonomists for standard genome sequencing and annotation.</title>
        <authorList>
            <consortium name="The Broad Institute Genomics Platform"/>
            <consortium name="The Broad Institute Genome Sequencing Center for Infectious Disease"/>
            <person name="Wu L."/>
            <person name="Ma J."/>
        </authorList>
    </citation>
    <scope>NUCLEOTIDE SEQUENCE [LARGE SCALE GENOMIC DNA]</scope>
    <source>
        <strain evidence="2 3">GX26</strain>
    </source>
</reference>
<comment type="caution">
    <text evidence="2">The sequence shown here is derived from an EMBL/GenBank/DDBJ whole genome shotgun (WGS) entry which is preliminary data.</text>
</comment>
<feature type="transmembrane region" description="Helical" evidence="1">
    <location>
        <begin position="21"/>
        <end position="40"/>
    </location>
</feature>